<dbReference type="AlphaFoldDB" id="A0A6G0XD78"/>
<name>A0A6G0XD78_9STRA</name>
<dbReference type="VEuPathDB" id="FungiDB:AeMF1_001218"/>
<evidence type="ECO:0000313" key="2">
    <source>
        <dbReference type="Proteomes" id="UP000481153"/>
    </source>
</evidence>
<comment type="caution">
    <text evidence="1">The sequence shown here is derived from an EMBL/GenBank/DDBJ whole genome shotgun (WGS) entry which is preliminary data.</text>
</comment>
<gene>
    <name evidence="1" type="ORF">Ae201684_006138</name>
</gene>
<evidence type="ECO:0000313" key="1">
    <source>
        <dbReference type="EMBL" id="KAF0738160.1"/>
    </source>
</evidence>
<keyword evidence="2" id="KW-1185">Reference proteome</keyword>
<organism evidence="1 2">
    <name type="scientific">Aphanomyces euteiches</name>
    <dbReference type="NCBI Taxonomy" id="100861"/>
    <lineage>
        <taxon>Eukaryota</taxon>
        <taxon>Sar</taxon>
        <taxon>Stramenopiles</taxon>
        <taxon>Oomycota</taxon>
        <taxon>Saprolegniomycetes</taxon>
        <taxon>Saprolegniales</taxon>
        <taxon>Verrucalvaceae</taxon>
        <taxon>Aphanomyces</taxon>
    </lineage>
</organism>
<dbReference type="EMBL" id="VJMJ01000079">
    <property type="protein sequence ID" value="KAF0738160.1"/>
    <property type="molecule type" value="Genomic_DNA"/>
</dbReference>
<accession>A0A6G0XD78</accession>
<sequence>MADAILRSGDLVGIMTAFQDGAWEELHREIQAWQDLFRETNPLKLWHNFELATTYRLRSLKDPRFVLHRAVATKRPVEFVRRIMKFYPDRVTPDLFVLSAEHMNFTDFMQIYRDAQALGIDIPDDPLTKA</sequence>
<proteinExistence type="predicted"/>
<protein>
    <submittedName>
        <fullName evidence="1">Uncharacterized protein</fullName>
    </submittedName>
</protein>
<dbReference type="Proteomes" id="UP000481153">
    <property type="component" value="Unassembled WGS sequence"/>
</dbReference>
<reference evidence="1 2" key="1">
    <citation type="submission" date="2019-07" db="EMBL/GenBank/DDBJ databases">
        <title>Genomics analysis of Aphanomyces spp. identifies a new class of oomycete effector associated with host adaptation.</title>
        <authorList>
            <person name="Gaulin E."/>
        </authorList>
    </citation>
    <scope>NUCLEOTIDE SEQUENCE [LARGE SCALE GENOMIC DNA]</scope>
    <source>
        <strain evidence="1 2">ATCC 201684</strain>
    </source>
</reference>